<evidence type="ECO:0000256" key="6">
    <source>
        <dbReference type="ARBA" id="ARBA00023136"/>
    </source>
</evidence>
<dbReference type="PANTHER" id="PTHR43386:SF1">
    <property type="entry name" value="D,D-DIPEPTIDE TRANSPORT SYSTEM PERMEASE PROTEIN DDPC-RELATED"/>
    <property type="match status" value="1"/>
</dbReference>
<feature type="transmembrane region" description="Helical" evidence="7">
    <location>
        <begin position="110"/>
        <end position="128"/>
    </location>
</feature>
<keyword evidence="4 7" id="KW-0812">Transmembrane</keyword>
<feature type="transmembrane region" description="Helical" evidence="7">
    <location>
        <begin position="241"/>
        <end position="265"/>
    </location>
</feature>
<dbReference type="InterPro" id="IPR050366">
    <property type="entry name" value="BP-dependent_transpt_permease"/>
</dbReference>
<dbReference type="InterPro" id="IPR025966">
    <property type="entry name" value="OppC_N"/>
</dbReference>
<dbReference type="Proteomes" id="UP000076394">
    <property type="component" value="Chromosome"/>
</dbReference>
<feature type="transmembrane region" description="Helical" evidence="7">
    <location>
        <begin position="12"/>
        <end position="33"/>
    </location>
</feature>
<comment type="subcellular location">
    <subcellularLocation>
        <location evidence="1 7">Cell membrane</location>
        <topology evidence="1 7">Multi-pass membrane protein</topology>
    </subcellularLocation>
</comment>
<dbReference type="InterPro" id="IPR035906">
    <property type="entry name" value="MetI-like_sf"/>
</dbReference>
<evidence type="ECO:0000256" key="2">
    <source>
        <dbReference type="ARBA" id="ARBA00022448"/>
    </source>
</evidence>
<dbReference type="Gene3D" id="1.10.3720.10">
    <property type="entry name" value="MetI-like"/>
    <property type="match status" value="1"/>
</dbReference>
<keyword evidence="6 7" id="KW-0472">Membrane</keyword>
<reference evidence="9 10" key="1">
    <citation type="submission" date="2015-03" db="EMBL/GenBank/DDBJ databases">
        <title>Genomic characterization of Dehalococcoides mccartyi strain 11a5, an unusal plasmid-containing chloroethene dechlorinator.</title>
        <authorList>
            <person name="Zhao S."/>
            <person name="Ding C."/>
            <person name="He J."/>
        </authorList>
    </citation>
    <scope>NUCLEOTIDE SEQUENCE [LARGE SCALE GENOMIC DNA]</scope>
    <source>
        <strain evidence="9 10">11a5</strain>
    </source>
</reference>
<evidence type="ECO:0000256" key="4">
    <source>
        <dbReference type="ARBA" id="ARBA00022692"/>
    </source>
</evidence>
<evidence type="ECO:0000313" key="10">
    <source>
        <dbReference type="Proteomes" id="UP000076394"/>
    </source>
</evidence>
<comment type="similarity">
    <text evidence="7">Belongs to the binding-protein-dependent transport system permease family.</text>
</comment>
<gene>
    <name evidence="9" type="ORF">Dm11a5_1313</name>
</gene>
<dbReference type="InterPro" id="IPR000515">
    <property type="entry name" value="MetI-like"/>
</dbReference>
<keyword evidence="3" id="KW-1003">Cell membrane</keyword>
<keyword evidence="2 7" id="KW-0813">Transport</keyword>
<feature type="transmembrane region" description="Helical" evidence="7">
    <location>
        <begin position="75"/>
        <end position="98"/>
    </location>
</feature>
<dbReference type="EMBL" id="CP011127">
    <property type="protein sequence ID" value="AMU87139.1"/>
    <property type="molecule type" value="Genomic_DNA"/>
</dbReference>
<dbReference type="Pfam" id="PF00528">
    <property type="entry name" value="BPD_transp_1"/>
    <property type="match status" value="1"/>
</dbReference>
<evidence type="ECO:0000259" key="8">
    <source>
        <dbReference type="PROSITE" id="PS50928"/>
    </source>
</evidence>
<dbReference type="PANTHER" id="PTHR43386">
    <property type="entry name" value="OLIGOPEPTIDE TRANSPORT SYSTEM PERMEASE PROTEIN APPC"/>
    <property type="match status" value="1"/>
</dbReference>
<dbReference type="AlphaFoldDB" id="A0A142VBT6"/>
<evidence type="ECO:0000256" key="7">
    <source>
        <dbReference type="RuleBase" id="RU363032"/>
    </source>
</evidence>
<sequence length="279" mass="30987">MNILKKLTANKLLFFGVVLLGIFVLSAVFAPLISPHDPWTYGQAFLHPSAQHLLGTNDVGQDIFSELVYSARVSLWVGFVSASLATLLGVAVGIWAGFRRGWLDNVLMGMADIFLVIPALPLVILLSVYLGPSIWNIILVIALTLWPGTARVIRSQVITIRQSGYVESARIMGASEFRLMWRHVLPNVLPLVAAKFILVVAVALLLEASMSFLGLGDPSQKSWGMMLHYAFSRGGFVQNLYWWYLPPGLCITLCILGLTFINMSFEDRTDPRLQRILDR</sequence>
<evidence type="ECO:0000256" key="3">
    <source>
        <dbReference type="ARBA" id="ARBA00022475"/>
    </source>
</evidence>
<dbReference type="Pfam" id="PF12911">
    <property type="entry name" value="OppC_N"/>
    <property type="match status" value="1"/>
</dbReference>
<dbReference type="GO" id="GO:0005886">
    <property type="term" value="C:plasma membrane"/>
    <property type="evidence" value="ECO:0007669"/>
    <property type="project" value="UniProtKB-SubCell"/>
</dbReference>
<accession>A0A142VBT6</accession>
<name>A0A142VBT6_9CHLR</name>
<dbReference type="GO" id="GO:0055085">
    <property type="term" value="P:transmembrane transport"/>
    <property type="evidence" value="ECO:0007669"/>
    <property type="project" value="InterPro"/>
</dbReference>
<feature type="transmembrane region" description="Helical" evidence="7">
    <location>
        <begin position="134"/>
        <end position="153"/>
    </location>
</feature>
<dbReference type="CDD" id="cd06261">
    <property type="entry name" value="TM_PBP2"/>
    <property type="match status" value="1"/>
</dbReference>
<protein>
    <submittedName>
        <fullName evidence="9">Peptide/nickel transport system permease protein AppC</fullName>
    </submittedName>
</protein>
<organism evidence="9 10">
    <name type="scientific">Dehalococcoides mccartyi</name>
    <dbReference type="NCBI Taxonomy" id="61435"/>
    <lineage>
        <taxon>Bacteria</taxon>
        <taxon>Bacillati</taxon>
        <taxon>Chloroflexota</taxon>
        <taxon>Dehalococcoidia</taxon>
        <taxon>Dehalococcoidales</taxon>
        <taxon>Dehalococcoidaceae</taxon>
        <taxon>Dehalococcoides</taxon>
    </lineage>
</organism>
<feature type="domain" description="ABC transmembrane type-1" evidence="8">
    <location>
        <begin position="71"/>
        <end position="262"/>
    </location>
</feature>
<evidence type="ECO:0000256" key="5">
    <source>
        <dbReference type="ARBA" id="ARBA00022989"/>
    </source>
</evidence>
<evidence type="ECO:0000313" key="9">
    <source>
        <dbReference type="EMBL" id="AMU87139.1"/>
    </source>
</evidence>
<evidence type="ECO:0000256" key="1">
    <source>
        <dbReference type="ARBA" id="ARBA00004651"/>
    </source>
</evidence>
<dbReference type="RefSeq" id="WP_034376152.1">
    <property type="nucleotide sequence ID" value="NZ_AP024514.1"/>
</dbReference>
<dbReference type="OrthoDB" id="9789244at2"/>
<proteinExistence type="inferred from homology"/>
<dbReference type="PATRIC" id="fig|61435.13.peg.1334"/>
<dbReference type="SUPFAM" id="SSF161098">
    <property type="entry name" value="MetI-like"/>
    <property type="match status" value="1"/>
</dbReference>
<keyword evidence="5 7" id="KW-1133">Transmembrane helix</keyword>
<dbReference type="PROSITE" id="PS50928">
    <property type="entry name" value="ABC_TM1"/>
    <property type="match status" value="1"/>
</dbReference>
<feature type="transmembrane region" description="Helical" evidence="7">
    <location>
        <begin position="188"/>
        <end position="206"/>
    </location>
</feature>